<sequence>MQSIRVMQKIIDRKVIAVIRESTLDTALAVVDAAVEGGMDMIELTMTTPDALRAIETVRKKYDGQATIGAGTVLDNTTARQAILAGAEFVVSPAVDVETIRNCHLYQIPVIPGVSNIQGTIEALQLGCGVVKLFPSSLFHPGAIKAFKGPLPQAEFIPTGGVAIENLLDWLQVGAIAVGIGSDLSKQAKESNDMRKVTEYAKRVVETVNDYKAG</sequence>
<evidence type="ECO:0000313" key="6">
    <source>
        <dbReference type="EMBL" id="MFB5189764.1"/>
    </source>
</evidence>
<evidence type="ECO:0000313" key="7">
    <source>
        <dbReference type="Proteomes" id="UP001579974"/>
    </source>
</evidence>
<dbReference type="RefSeq" id="WP_275475193.1">
    <property type="nucleotide sequence ID" value="NZ_CP162940.1"/>
</dbReference>
<dbReference type="EC" id="4.1.3.16" evidence="6"/>
<dbReference type="EMBL" id="JBDXSU010000003">
    <property type="protein sequence ID" value="MFB5189764.1"/>
    <property type="molecule type" value="Genomic_DNA"/>
</dbReference>
<evidence type="ECO:0000256" key="4">
    <source>
        <dbReference type="ARBA" id="ARBA00023239"/>
    </source>
</evidence>
<reference evidence="6 7" key="1">
    <citation type="journal article" date="2024" name="Int. J. Mol. Sci.">
        <title>Exploration of Alicyclobacillus spp. Genome in Search of Antibiotic Resistance.</title>
        <authorList>
            <person name="Bucka-Kolendo J."/>
            <person name="Kiousi D.E."/>
            <person name="Dekowska A."/>
            <person name="Mikolajczuk-Szczyrba A."/>
            <person name="Karadedos D.M."/>
            <person name="Michael P."/>
            <person name="Galanis A."/>
            <person name="Sokolowska B."/>
        </authorList>
    </citation>
    <scope>NUCLEOTIDE SEQUENCE [LARGE SCALE GENOMIC DNA]</scope>
    <source>
        <strain evidence="6 7">KKP 3000</strain>
    </source>
</reference>
<dbReference type="PANTHER" id="PTHR30246:SF1">
    <property type="entry name" value="2-DEHYDRO-3-DEOXY-6-PHOSPHOGALACTONATE ALDOLASE-RELATED"/>
    <property type="match status" value="1"/>
</dbReference>
<gene>
    <name evidence="6" type="ORF">KKP3000_003041</name>
</gene>
<dbReference type="PANTHER" id="PTHR30246">
    <property type="entry name" value="2-KETO-3-DEOXY-6-PHOSPHOGLUCONATE ALDOLASE"/>
    <property type="match status" value="1"/>
</dbReference>
<organism evidence="6 7">
    <name type="scientific">Alicyclobacillus fastidiosus</name>
    <dbReference type="NCBI Taxonomy" id="392011"/>
    <lineage>
        <taxon>Bacteria</taxon>
        <taxon>Bacillati</taxon>
        <taxon>Bacillota</taxon>
        <taxon>Bacilli</taxon>
        <taxon>Bacillales</taxon>
        <taxon>Alicyclobacillaceae</taxon>
        <taxon>Alicyclobacillus</taxon>
    </lineage>
</organism>
<comment type="pathway">
    <text evidence="1">Carbohydrate acid metabolism.</text>
</comment>
<comment type="similarity">
    <text evidence="2">Belongs to the KHG/KDPG aldolase family.</text>
</comment>
<dbReference type="CDD" id="cd00452">
    <property type="entry name" value="KDPG_aldolase"/>
    <property type="match status" value="1"/>
</dbReference>
<dbReference type="NCBIfam" id="NF005119">
    <property type="entry name" value="PRK06552.1"/>
    <property type="match status" value="1"/>
</dbReference>
<evidence type="ECO:0000256" key="5">
    <source>
        <dbReference type="ARBA" id="ARBA00023277"/>
    </source>
</evidence>
<comment type="subunit">
    <text evidence="3">Homotrimer.</text>
</comment>
<keyword evidence="4 6" id="KW-0456">Lyase</keyword>
<evidence type="ECO:0000256" key="3">
    <source>
        <dbReference type="ARBA" id="ARBA00011233"/>
    </source>
</evidence>
<dbReference type="InterPro" id="IPR000887">
    <property type="entry name" value="Aldlse_KDPG_KHG"/>
</dbReference>
<dbReference type="SUPFAM" id="SSF51569">
    <property type="entry name" value="Aldolase"/>
    <property type="match status" value="1"/>
</dbReference>
<dbReference type="Gene3D" id="3.20.20.70">
    <property type="entry name" value="Aldolase class I"/>
    <property type="match status" value="1"/>
</dbReference>
<protein>
    <submittedName>
        <fullName evidence="6">Bifunctional 2-keto-4-hydroxyglutarate aldolase/2-keto-3-deoxy-6-phosphogluconate aldolase</fullName>
        <ecNumber evidence="6">4.1.2.14</ecNumber>
        <ecNumber evidence="6">4.1.3.16</ecNumber>
    </submittedName>
</protein>
<dbReference type="Pfam" id="PF01081">
    <property type="entry name" value="Aldolase"/>
    <property type="match status" value="1"/>
</dbReference>
<dbReference type="GO" id="GO:0008700">
    <property type="term" value="F:(R,S)-4-hydroxy-2-oxoglutarate aldolase activity"/>
    <property type="evidence" value="ECO:0007669"/>
    <property type="project" value="UniProtKB-EC"/>
</dbReference>
<dbReference type="Proteomes" id="UP001579974">
    <property type="component" value="Unassembled WGS sequence"/>
</dbReference>
<proteinExistence type="inferred from homology"/>
<name>A0ABV5AC11_9BACL</name>
<keyword evidence="5" id="KW-0119">Carbohydrate metabolism</keyword>
<evidence type="ECO:0000256" key="2">
    <source>
        <dbReference type="ARBA" id="ARBA00006906"/>
    </source>
</evidence>
<dbReference type="InterPro" id="IPR013785">
    <property type="entry name" value="Aldolase_TIM"/>
</dbReference>
<evidence type="ECO:0000256" key="1">
    <source>
        <dbReference type="ARBA" id="ARBA00004761"/>
    </source>
</evidence>
<keyword evidence="7" id="KW-1185">Reference proteome</keyword>
<comment type="caution">
    <text evidence="6">The sequence shown here is derived from an EMBL/GenBank/DDBJ whole genome shotgun (WGS) entry which is preliminary data.</text>
</comment>
<dbReference type="EC" id="4.1.2.14" evidence="6"/>
<dbReference type="GO" id="GO:0008675">
    <property type="term" value="F:2-dehydro-3-deoxy-phosphogluconate aldolase activity"/>
    <property type="evidence" value="ECO:0007669"/>
    <property type="project" value="UniProtKB-EC"/>
</dbReference>
<dbReference type="NCBIfam" id="TIGR01182">
    <property type="entry name" value="eda"/>
    <property type="match status" value="1"/>
</dbReference>
<accession>A0ABV5AC11</accession>